<feature type="transmembrane region" description="Helical" evidence="5">
    <location>
        <begin position="336"/>
        <end position="353"/>
    </location>
</feature>
<keyword evidence="4 5" id="KW-0472">Membrane</keyword>
<feature type="transmembrane region" description="Helical" evidence="5">
    <location>
        <begin position="93"/>
        <end position="113"/>
    </location>
</feature>
<comment type="subcellular location">
    <subcellularLocation>
        <location evidence="1">Membrane</location>
        <topology evidence="1">Multi-pass membrane protein</topology>
    </subcellularLocation>
</comment>
<dbReference type="PANTHER" id="PTHR11132">
    <property type="entry name" value="SOLUTE CARRIER FAMILY 35"/>
    <property type="match status" value="1"/>
</dbReference>
<gene>
    <name evidence="6" type="ORF">PCOR1329_LOCUS75408</name>
</gene>
<dbReference type="Proteomes" id="UP001189429">
    <property type="component" value="Unassembled WGS sequence"/>
</dbReference>
<keyword evidence="3 5" id="KW-1133">Transmembrane helix</keyword>
<protein>
    <recommendedName>
        <fullName evidence="8">Sugar phosphate transporter domain-containing protein</fullName>
    </recommendedName>
</protein>
<dbReference type="EMBL" id="CAUYUJ010020282">
    <property type="protein sequence ID" value="CAK0897139.1"/>
    <property type="molecule type" value="Genomic_DNA"/>
</dbReference>
<feature type="transmembrane region" description="Helical" evidence="5">
    <location>
        <begin position="212"/>
        <end position="230"/>
    </location>
</feature>
<evidence type="ECO:0000256" key="2">
    <source>
        <dbReference type="ARBA" id="ARBA00022692"/>
    </source>
</evidence>
<evidence type="ECO:0000256" key="4">
    <source>
        <dbReference type="ARBA" id="ARBA00023136"/>
    </source>
</evidence>
<feature type="transmembrane region" description="Helical" evidence="5">
    <location>
        <begin position="34"/>
        <end position="55"/>
    </location>
</feature>
<feature type="transmembrane region" description="Helical" evidence="5">
    <location>
        <begin position="359"/>
        <end position="378"/>
    </location>
</feature>
<dbReference type="InterPro" id="IPR050186">
    <property type="entry name" value="TPT_transporter"/>
</dbReference>
<feature type="transmembrane region" description="Helical" evidence="5">
    <location>
        <begin position="304"/>
        <end position="324"/>
    </location>
</feature>
<feature type="transmembrane region" description="Helical" evidence="5">
    <location>
        <begin position="189"/>
        <end position="206"/>
    </location>
</feature>
<evidence type="ECO:0000313" key="6">
    <source>
        <dbReference type="EMBL" id="CAK0897139.1"/>
    </source>
</evidence>
<evidence type="ECO:0000256" key="1">
    <source>
        <dbReference type="ARBA" id="ARBA00004141"/>
    </source>
</evidence>
<organism evidence="6 7">
    <name type="scientific">Prorocentrum cordatum</name>
    <dbReference type="NCBI Taxonomy" id="2364126"/>
    <lineage>
        <taxon>Eukaryota</taxon>
        <taxon>Sar</taxon>
        <taxon>Alveolata</taxon>
        <taxon>Dinophyceae</taxon>
        <taxon>Prorocentrales</taxon>
        <taxon>Prorocentraceae</taxon>
        <taxon>Prorocentrum</taxon>
    </lineage>
</organism>
<accession>A0ABN9XGL1</accession>
<dbReference type="SUPFAM" id="SSF103481">
    <property type="entry name" value="Multidrug resistance efflux transporter EmrE"/>
    <property type="match status" value="2"/>
</dbReference>
<evidence type="ECO:0000313" key="7">
    <source>
        <dbReference type="Proteomes" id="UP001189429"/>
    </source>
</evidence>
<name>A0ABN9XGL1_9DINO</name>
<evidence type="ECO:0008006" key="8">
    <source>
        <dbReference type="Google" id="ProtNLM"/>
    </source>
</evidence>
<proteinExistence type="predicted"/>
<feature type="transmembrane region" description="Helical" evidence="5">
    <location>
        <begin position="156"/>
        <end position="177"/>
    </location>
</feature>
<evidence type="ECO:0000256" key="3">
    <source>
        <dbReference type="ARBA" id="ARBA00022989"/>
    </source>
</evidence>
<comment type="caution">
    <text evidence="6">The sequence shown here is derived from an EMBL/GenBank/DDBJ whole genome shotgun (WGS) entry which is preliminary data.</text>
</comment>
<keyword evidence="7" id="KW-1185">Reference proteome</keyword>
<dbReference type="InterPro" id="IPR037185">
    <property type="entry name" value="EmrE-like"/>
</dbReference>
<evidence type="ECO:0000256" key="5">
    <source>
        <dbReference type="SAM" id="Phobius"/>
    </source>
</evidence>
<sequence length="397" mass="41345">MYGPAMAEAGIMREGGVALPLGGHEAQGAASSEVVLRGGAALGLVVVLYVALCYSVRVHGRAVQVSTCVFITSLVSTQLLVKALSSPKFGFNFPAWLASAHFLTVWLCCWAYYAWLGDWGKLLPGSVGSSKRYRNFVLPIATSLPLSVIFNNTALVYLGAGLVAIVSTLSPVSTALLSRLMGRTIASKAWCGVLVAFGGALMIAWGKLEGHLATTGVVSGLMFGLGAVFFRSVKVVLQDMLLTPAAYACGAAERKSLVTSVAEEPIGPMHAWSLQCPPAILVSVLYACCTESVGELWASLSPAVVAMVLCSCASAAALNILGMCTIKSLGGSSMQMVGKLNVIVVVAFSVAVLQETIPGKVILGTCFVVLGVAMFEYFQHPDKAVSQAPLGTAQETA</sequence>
<reference evidence="6" key="1">
    <citation type="submission" date="2023-10" db="EMBL/GenBank/DDBJ databases">
        <authorList>
            <person name="Chen Y."/>
            <person name="Shah S."/>
            <person name="Dougan E. K."/>
            <person name="Thang M."/>
            <person name="Chan C."/>
        </authorList>
    </citation>
    <scope>NUCLEOTIDE SEQUENCE [LARGE SCALE GENOMIC DNA]</scope>
</reference>
<keyword evidence="2 5" id="KW-0812">Transmembrane</keyword>